<evidence type="ECO:0000313" key="4">
    <source>
        <dbReference type="EMBL" id="KAF2735276.1"/>
    </source>
</evidence>
<evidence type="ECO:0000313" key="5">
    <source>
        <dbReference type="Proteomes" id="UP000799444"/>
    </source>
</evidence>
<dbReference type="InterPro" id="IPR056632">
    <property type="entry name" value="DUF7730"/>
</dbReference>
<proteinExistence type="predicted"/>
<dbReference type="EMBL" id="ML996137">
    <property type="protein sequence ID" value="KAF2735276.1"/>
    <property type="molecule type" value="Genomic_DNA"/>
</dbReference>
<dbReference type="OrthoDB" id="4757095at2759"/>
<feature type="domain" description="DUF7730" evidence="3">
    <location>
        <begin position="147"/>
        <end position="363"/>
    </location>
</feature>
<keyword evidence="2" id="KW-1133">Transmembrane helix</keyword>
<comment type="caution">
    <text evidence="4">The sequence shown here is derived from an EMBL/GenBank/DDBJ whole genome shotgun (WGS) entry which is preliminary data.</text>
</comment>
<keyword evidence="5" id="KW-1185">Reference proteome</keyword>
<name>A0A9P4R2G7_9PLEO</name>
<organism evidence="4 5">
    <name type="scientific">Polyplosphaeria fusca</name>
    <dbReference type="NCBI Taxonomy" id="682080"/>
    <lineage>
        <taxon>Eukaryota</taxon>
        <taxon>Fungi</taxon>
        <taxon>Dikarya</taxon>
        <taxon>Ascomycota</taxon>
        <taxon>Pezizomycotina</taxon>
        <taxon>Dothideomycetes</taxon>
        <taxon>Pleosporomycetidae</taxon>
        <taxon>Pleosporales</taxon>
        <taxon>Tetraplosphaeriaceae</taxon>
        <taxon>Polyplosphaeria</taxon>
    </lineage>
</organism>
<dbReference type="Proteomes" id="UP000799444">
    <property type="component" value="Unassembled WGS sequence"/>
</dbReference>
<reference evidence="4" key="1">
    <citation type="journal article" date="2020" name="Stud. Mycol.">
        <title>101 Dothideomycetes genomes: a test case for predicting lifestyles and emergence of pathogens.</title>
        <authorList>
            <person name="Haridas S."/>
            <person name="Albert R."/>
            <person name="Binder M."/>
            <person name="Bloem J."/>
            <person name="Labutti K."/>
            <person name="Salamov A."/>
            <person name="Andreopoulos B."/>
            <person name="Baker S."/>
            <person name="Barry K."/>
            <person name="Bills G."/>
            <person name="Bluhm B."/>
            <person name="Cannon C."/>
            <person name="Castanera R."/>
            <person name="Culley D."/>
            <person name="Daum C."/>
            <person name="Ezra D."/>
            <person name="Gonzalez J."/>
            <person name="Henrissat B."/>
            <person name="Kuo A."/>
            <person name="Liang C."/>
            <person name="Lipzen A."/>
            <person name="Lutzoni F."/>
            <person name="Magnuson J."/>
            <person name="Mondo S."/>
            <person name="Nolan M."/>
            <person name="Ohm R."/>
            <person name="Pangilinan J."/>
            <person name="Park H.-J."/>
            <person name="Ramirez L."/>
            <person name="Alfaro M."/>
            <person name="Sun H."/>
            <person name="Tritt A."/>
            <person name="Yoshinaga Y."/>
            <person name="Zwiers L.-H."/>
            <person name="Turgeon B."/>
            <person name="Goodwin S."/>
            <person name="Spatafora J."/>
            <person name="Crous P."/>
            <person name="Grigoriev I."/>
        </authorList>
    </citation>
    <scope>NUCLEOTIDE SEQUENCE</scope>
    <source>
        <strain evidence="4">CBS 125425</strain>
    </source>
</reference>
<dbReference type="Pfam" id="PF24864">
    <property type="entry name" value="DUF7730"/>
    <property type="match status" value="1"/>
</dbReference>
<sequence length="560" mass="64967">MTPGRYYYIIAPVHRWWRRRKLLRSIFWGTVVGITWLILFVAESPAKVVKWLMEYPMERVRKQKERVKREKADERAANLVARDGVKPLPRVRNRGLTLGSTESQSPLQASGPDVFEVSPEKSRRRRKRAMVQEGMKEISQRTIEQTGTSALFNLPYEVRDLIWTYAVGGHDIHIVRRRGRLGNVYCAAEHPLPPDFRDLCCLSRDQEGYYLPTAWPRDLKPLGLALTCRQIYSETIDKLYALNTFSFDRYGVLEDFFPTLLPHRRDLVASVNFSWNFNTGVPDPRFSSSTRFCQLYQPNNNSIEAWASCITILNALPGLRSLTVTPAFAAAATAYRHSRYINPFLEVLNSSTAENLHVTIPWKVTPLPVFPGLQSLAVPYLALESMDSVLPKTSRFTIERKGFTRGQLELLAFFIPFHIQCLHCRTYTIIRKSTKTFAESVTYFDKACLSRPGQPCFSSKSTYWTFHTHCRGWIEFQYDWRDEEWSVTQGAREVIDEEAEAHLLEYSERYPKQENRHERLYGLNLRDTAVRGWGESFTGKVLDVPTKERYYMNMGWRPGK</sequence>
<keyword evidence="2" id="KW-0472">Membrane</keyword>
<keyword evidence="2" id="KW-0812">Transmembrane</keyword>
<dbReference type="AlphaFoldDB" id="A0A9P4R2G7"/>
<evidence type="ECO:0000256" key="1">
    <source>
        <dbReference type="SAM" id="MobiDB-lite"/>
    </source>
</evidence>
<gene>
    <name evidence="4" type="ORF">EJ04DRAFT_511840</name>
</gene>
<accession>A0A9P4R2G7</accession>
<feature type="compositionally biased region" description="Polar residues" evidence="1">
    <location>
        <begin position="98"/>
        <end position="108"/>
    </location>
</feature>
<feature type="transmembrane region" description="Helical" evidence="2">
    <location>
        <begin position="21"/>
        <end position="42"/>
    </location>
</feature>
<evidence type="ECO:0000259" key="3">
    <source>
        <dbReference type="Pfam" id="PF24864"/>
    </source>
</evidence>
<evidence type="ECO:0000256" key="2">
    <source>
        <dbReference type="SAM" id="Phobius"/>
    </source>
</evidence>
<dbReference type="PANTHER" id="PTHR38790">
    <property type="entry name" value="2EXR DOMAIN-CONTAINING PROTEIN-RELATED"/>
    <property type="match status" value="1"/>
</dbReference>
<protein>
    <recommendedName>
        <fullName evidence="3">DUF7730 domain-containing protein</fullName>
    </recommendedName>
</protein>
<feature type="region of interest" description="Disordered" evidence="1">
    <location>
        <begin position="90"/>
        <end position="125"/>
    </location>
</feature>